<reference evidence="1" key="1">
    <citation type="journal article" date="2014" name="Front. Microbiol.">
        <title>High frequency of phylogenetically diverse reductive dehalogenase-homologous genes in deep subseafloor sedimentary metagenomes.</title>
        <authorList>
            <person name="Kawai M."/>
            <person name="Futagami T."/>
            <person name="Toyoda A."/>
            <person name="Takaki Y."/>
            <person name="Nishi S."/>
            <person name="Hori S."/>
            <person name="Arai W."/>
            <person name="Tsubouchi T."/>
            <person name="Morono Y."/>
            <person name="Uchiyama I."/>
            <person name="Ito T."/>
            <person name="Fujiyama A."/>
            <person name="Inagaki F."/>
            <person name="Takami H."/>
        </authorList>
    </citation>
    <scope>NUCLEOTIDE SEQUENCE</scope>
    <source>
        <strain evidence="1">Expedition CK06-06</strain>
    </source>
</reference>
<name>X0ZNF4_9ZZZZ</name>
<accession>X0ZNF4</accession>
<gene>
    <name evidence="1" type="ORF">S01H1_75486</name>
</gene>
<dbReference type="AlphaFoldDB" id="X0ZNF4"/>
<evidence type="ECO:0000313" key="1">
    <source>
        <dbReference type="EMBL" id="GAG49726.1"/>
    </source>
</evidence>
<dbReference type="EMBL" id="BARS01050583">
    <property type="protein sequence ID" value="GAG49726.1"/>
    <property type="molecule type" value="Genomic_DNA"/>
</dbReference>
<organism evidence="1">
    <name type="scientific">marine sediment metagenome</name>
    <dbReference type="NCBI Taxonomy" id="412755"/>
    <lineage>
        <taxon>unclassified sequences</taxon>
        <taxon>metagenomes</taxon>
        <taxon>ecological metagenomes</taxon>
    </lineage>
</organism>
<proteinExistence type="predicted"/>
<protein>
    <submittedName>
        <fullName evidence="1">Uncharacterized protein</fullName>
    </submittedName>
</protein>
<comment type="caution">
    <text evidence="1">The sequence shown here is derived from an EMBL/GenBank/DDBJ whole genome shotgun (WGS) entry which is preliminary data.</text>
</comment>
<sequence>MGLDKIRNREDKPPVIRSSLTYHDIERNAYQGFIQSRIMLMLTRNNFYEKPYPQPLELSRDQHSGGYFWREYIYWYDERTPPWRYKCYTDRPRDLWFDLNTVHITVTQGFGNDRLFLEFETYTPNFSHYEVNNDENGWVPAEDRWTWLLVPGKNSLRVRSVNTAGVDGKPSKLVVNHVVMPLNEWEIK</sequence>